<evidence type="ECO:0000256" key="8">
    <source>
        <dbReference type="ARBA" id="ARBA00035045"/>
    </source>
</evidence>
<evidence type="ECO:0000256" key="7">
    <source>
        <dbReference type="ARBA" id="ARBA00035034"/>
    </source>
</evidence>
<evidence type="ECO:0000256" key="1">
    <source>
        <dbReference type="ARBA" id="ARBA00001954"/>
    </source>
</evidence>
<comment type="similarity">
    <text evidence="5">Belongs to the 2-oxoadipate dioxygenase/decarboxylase family.</text>
</comment>
<reference evidence="9 10" key="1">
    <citation type="submission" date="2017-03" db="EMBL/GenBank/DDBJ databases">
        <title>Genome analysis of Rhizobial strains effectives or ineffectives for nitrogen fixation isolated from bean seeds.</title>
        <authorList>
            <person name="Peralta H."/>
            <person name="Aguilar-Vera A."/>
            <person name="Mora Y."/>
            <person name="Vargas-Lagunas C."/>
            <person name="Girard L."/>
            <person name="Mora J."/>
        </authorList>
    </citation>
    <scope>NUCLEOTIDE SEQUENCE [LARGE SCALE GENOMIC DNA]</scope>
    <source>
        <strain evidence="9 10">CCGM3</strain>
    </source>
</reference>
<dbReference type="EMBL" id="NAAC01000030">
    <property type="protein sequence ID" value="RDJ06083.1"/>
    <property type="molecule type" value="Genomic_DNA"/>
</dbReference>
<evidence type="ECO:0000256" key="6">
    <source>
        <dbReference type="ARBA" id="ARBA00035023"/>
    </source>
</evidence>
<dbReference type="OrthoDB" id="4394119at2"/>
<gene>
    <name evidence="9" type="ORF">B5K06_23135</name>
</gene>
<dbReference type="RefSeq" id="WP_016557656.1">
    <property type="nucleotide sequence ID" value="NZ_KZ857266.1"/>
</dbReference>
<evidence type="ECO:0000256" key="4">
    <source>
        <dbReference type="ARBA" id="ARBA00023004"/>
    </source>
</evidence>
<organism evidence="9 10">
    <name type="scientific">Rhizobium grahamii</name>
    <dbReference type="NCBI Taxonomy" id="1120045"/>
    <lineage>
        <taxon>Bacteria</taxon>
        <taxon>Pseudomonadati</taxon>
        <taxon>Pseudomonadota</taxon>
        <taxon>Alphaproteobacteria</taxon>
        <taxon>Hyphomicrobiales</taxon>
        <taxon>Rhizobiaceae</taxon>
        <taxon>Rhizobium/Agrobacterium group</taxon>
        <taxon>Rhizobium</taxon>
    </lineage>
</organism>
<dbReference type="SMART" id="SM01150">
    <property type="entry name" value="DUF1338"/>
    <property type="match status" value="1"/>
</dbReference>
<comment type="cofactor">
    <cofactor evidence="1">
        <name>Fe(2+)</name>
        <dbReference type="ChEBI" id="CHEBI:29033"/>
    </cofactor>
</comment>
<dbReference type="CDD" id="cd16348">
    <property type="entry name" value="VOC_YdcJ_like"/>
    <property type="match status" value="1"/>
</dbReference>
<dbReference type="GO" id="GO:0051213">
    <property type="term" value="F:dioxygenase activity"/>
    <property type="evidence" value="ECO:0007669"/>
    <property type="project" value="UniProtKB-KW"/>
</dbReference>
<name>A0A370KJ42_9HYPH</name>
<dbReference type="PANTHER" id="PTHR39479">
    <property type="match status" value="1"/>
</dbReference>
<protein>
    <recommendedName>
        <fullName evidence="7">2-oxoadipate dioxygenase/decarboxylase</fullName>
        <ecNumber evidence="6">1.13.11.93</ecNumber>
    </recommendedName>
    <alternativeName>
        <fullName evidence="8">2-hydroxyglutarate synthase</fullName>
    </alternativeName>
</protein>
<dbReference type="EC" id="1.13.11.93" evidence="6"/>
<evidence type="ECO:0000313" key="10">
    <source>
        <dbReference type="Proteomes" id="UP000254939"/>
    </source>
</evidence>
<dbReference type="Gene3D" id="3.10.180.80">
    <property type="entry name" value="Uncharacterised protein PF07063, DUF1338"/>
    <property type="match status" value="1"/>
</dbReference>
<evidence type="ECO:0000256" key="2">
    <source>
        <dbReference type="ARBA" id="ARBA00022964"/>
    </source>
</evidence>
<sequence>MSTRSFVSSCSIRSAFSAAMSAMYRTEVPAYGTLMNIVARVNTAMLDADPALKRRLEETDSLERVSEERHGAIRLGTAAELAMMRRVFAVMGMFPVGYYDLSEAGVPVHSTAFRPVGDAALKRNPFRVFTSLLRLDLIADEALRAEAETILHKRKIFTASAAELTEKAEQQGGLDADDAKRFVAEVLETFRWHNQANVDLAMYKRLHDAHRLIADVVSFKGPHINHLTPRTLDIDEVQRLMPEYGIAPKAVVEGPPSRRCAILLRQTSFKALEEAVSFQDADGTWQQGTHTARFGEIESRGIALTPKGRGLYDKLLTGSRKIVRPAADGSNARAYEKALADAFVPFPDSWAEIRDQGLGYFRYSLTPKGQSTIAPADVSIDQLVADGLVCFDPIVYEDFLPVSAAGIFQSNLGDEAAQDFTANPNQQRFERDLGASVLNEFDHYAGIEAQSIAECRALLTAAQAAE</sequence>
<keyword evidence="2" id="KW-0223">Dioxygenase</keyword>
<dbReference type="InterPro" id="IPR009770">
    <property type="entry name" value="HGLS"/>
</dbReference>
<dbReference type="InterPro" id="IPR047869">
    <property type="entry name" value="YdcJ_bac-like"/>
</dbReference>
<accession>A0A370KJ42</accession>
<evidence type="ECO:0000256" key="3">
    <source>
        <dbReference type="ARBA" id="ARBA00023002"/>
    </source>
</evidence>
<comment type="caution">
    <text evidence="9">The sequence shown here is derived from an EMBL/GenBank/DDBJ whole genome shotgun (WGS) entry which is preliminary data.</text>
</comment>
<proteinExistence type="inferred from homology"/>
<dbReference type="AlphaFoldDB" id="A0A370KJ42"/>
<dbReference type="PANTHER" id="PTHR39479:SF2">
    <property type="entry name" value="2-OXOADIPATE DIOXYGENASE_DECARBOXYLASE"/>
    <property type="match status" value="1"/>
</dbReference>
<evidence type="ECO:0000313" key="9">
    <source>
        <dbReference type="EMBL" id="RDJ06083.1"/>
    </source>
</evidence>
<evidence type="ECO:0000256" key="5">
    <source>
        <dbReference type="ARBA" id="ARBA00035013"/>
    </source>
</evidence>
<dbReference type="Pfam" id="PF07063">
    <property type="entry name" value="HGLS"/>
    <property type="match status" value="1"/>
</dbReference>
<keyword evidence="3" id="KW-0560">Oxidoreductase</keyword>
<keyword evidence="4" id="KW-0408">Iron</keyword>
<dbReference type="Proteomes" id="UP000254939">
    <property type="component" value="Unassembled WGS sequence"/>
</dbReference>